<name>A0A517T3U9_9PLAN</name>
<keyword evidence="2" id="KW-1185">Reference proteome</keyword>
<dbReference type="AlphaFoldDB" id="A0A517T3U9"/>
<evidence type="ECO:0000313" key="2">
    <source>
        <dbReference type="Proteomes" id="UP000319976"/>
    </source>
</evidence>
<dbReference type="RefSeq" id="WP_145259050.1">
    <property type="nucleotide sequence ID" value="NZ_CP036316.1"/>
</dbReference>
<accession>A0A517T3U9</accession>
<proteinExistence type="predicted"/>
<dbReference type="EMBL" id="CP036316">
    <property type="protein sequence ID" value="QDT63046.1"/>
    <property type="molecule type" value="Genomic_DNA"/>
</dbReference>
<reference evidence="1 2" key="1">
    <citation type="submission" date="2019-02" db="EMBL/GenBank/DDBJ databases">
        <title>Deep-cultivation of Planctomycetes and their phenomic and genomic characterization uncovers novel biology.</title>
        <authorList>
            <person name="Wiegand S."/>
            <person name="Jogler M."/>
            <person name="Boedeker C."/>
            <person name="Pinto D."/>
            <person name="Vollmers J."/>
            <person name="Rivas-Marin E."/>
            <person name="Kohn T."/>
            <person name="Peeters S.H."/>
            <person name="Heuer A."/>
            <person name="Rast P."/>
            <person name="Oberbeckmann S."/>
            <person name="Bunk B."/>
            <person name="Jeske O."/>
            <person name="Meyerdierks A."/>
            <person name="Storesund J.E."/>
            <person name="Kallscheuer N."/>
            <person name="Luecker S."/>
            <person name="Lage O.M."/>
            <person name="Pohl T."/>
            <person name="Merkel B.J."/>
            <person name="Hornburger P."/>
            <person name="Mueller R.-W."/>
            <person name="Bruemmer F."/>
            <person name="Labrenz M."/>
            <person name="Spormann A.M."/>
            <person name="Op den Camp H."/>
            <person name="Overmann J."/>
            <person name="Amann R."/>
            <person name="Jetten M.S.M."/>
            <person name="Mascher T."/>
            <person name="Medema M.H."/>
            <person name="Devos D.P."/>
            <person name="Kaster A.-K."/>
            <person name="Ovreas L."/>
            <person name="Rohde M."/>
            <person name="Galperin M.Y."/>
            <person name="Jogler C."/>
        </authorList>
    </citation>
    <scope>NUCLEOTIDE SEQUENCE [LARGE SCALE GENOMIC DNA]</scope>
    <source>
        <strain evidence="1 2">V22</strain>
    </source>
</reference>
<dbReference type="KEGG" id="chya:V22_02450"/>
<dbReference type="OrthoDB" id="251077at2"/>
<protein>
    <submittedName>
        <fullName evidence="1">Uncharacterized protein</fullName>
    </submittedName>
</protein>
<gene>
    <name evidence="1" type="ORF">V22_02450</name>
</gene>
<sequence>MTLPHSHWAPKWLIMLGAAVLIASVAGEALAQTRIASAFGKIDDEDFERAYQTEQFGRGIEGPGGYLPSFDVDRNRVDITKLQTELTKFSRTSSDLYDELDRGIRVVPEIRPHIGDMLKVRARSRLLAQRVDGFGGLEEYKSDIQGLDRDWRQLSYDLRAIRGMSRTAVRYIDELDAANDAIGQSLQISPTLDYRELVITTAELRASMSNLLDDIEIELGRTAEARRLQLQASQTQQQASHLAGLALEQASSDQLISEFKRFERDWTELNNGLRSYNNRYVERSARRVMESSQETRQLLLIPQEIDRAELVYLTRNLERDTNDFFDRAPLRILMRLPESEQALATADQFYGVLENYIDLVERNEEVDDLVEAYSYIDDAWTSFERVFRPINSEDAQQVLNSVEVSILDLQQSMLIEQSFDRHTAMELAAELENLAGHLDQDVRRWLSRSNPSYRHEALRDVSSFVTGSQSLHESLVTEGSIQEARRQASQVWDDWRRVYQHITKCDTSERPYLARTSSRTTPTLVDLRALLQ</sequence>
<evidence type="ECO:0000313" key="1">
    <source>
        <dbReference type="EMBL" id="QDT63046.1"/>
    </source>
</evidence>
<organism evidence="1 2">
    <name type="scientific">Calycomorphotria hydatis</name>
    <dbReference type="NCBI Taxonomy" id="2528027"/>
    <lineage>
        <taxon>Bacteria</taxon>
        <taxon>Pseudomonadati</taxon>
        <taxon>Planctomycetota</taxon>
        <taxon>Planctomycetia</taxon>
        <taxon>Planctomycetales</taxon>
        <taxon>Planctomycetaceae</taxon>
        <taxon>Calycomorphotria</taxon>
    </lineage>
</organism>
<dbReference type="Proteomes" id="UP000319976">
    <property type="component" value="Chromosome"/>
</dbReference>